<proteinExistence type="predicted"/>
<dbReference type="Proteomes" id="UP000006813">
    <property type="component" value="Unassembled WGS sequence"/>
</dbReference>
<name>G5C6Z3_HETGA</name>
<protein>
    <submittedName>
        <fullName evidence="1">Myotubularin-related protein 1</fullName>
    </submittedName>
</protein>
<reference evidence="1 2" key="1">
    <citation type="journal article" date="2011" name="Nature">
        <title>Genome sequencing reveals insights into physiology and longevity of the naked mole rat.</title>
        <authorList>
            <person name="Kim E.B."/>
            <person name="Fang X."/>
            <person name="Fushan A.A."/>
            <person name="Huang Z."/>
            <person name="Lobanov A.V."/>
            <person name="Han L."/>
            <person name="Marino S.M."/>
            <person name="Sun X."/>
            <person name="Turanov A.A."/>
            <person name="Yang P."/>
            <person name="Yim S.H."/>
            <person name="Zhao X."/>
            <person name="Kasaikina M.V."/>
            <person name="Stoletzki N."/>
            <person name="Peng C."/>
            <person name="Polak P."/>
            <person name="Xiong Z."/>
            <person name="Kiezun A."/>
            <person name="Zhu Y."/>
            <person name="Chen Y."/>
            <person name="Kryukov G.V."/>
            <person name="Zhang Q."/>
            <person name="Peshkin L."/>
            <person name="Yang L."/>
            <person name="Bronson R.T."/>
            <person name="Buffenstein R."/>
            <person name="Wang B."/>
            <person name="Han C."/>
            <person name="Li Q."/>
            <person name="Chen L."/>
            <person name="Zhao W."/>
            <person name="Sunyaev S.R."/>
            <person name="Park T.J."/>
            <person name="Zhang G."/>
            <person name="Wang J."/>
            <person name="Gladyshev V.N."/>
        </authorList>
    </citation>
    <scope>NUCLEOTIDE SEQUENCE [LARGE SCALE GENOMIC DNA]</scope>
</reference>
<dbReference type="InParanoid" id="G5C6Z3"/>
<evidence type="ECO:0000313" key="2">
    <source>
        <dbReference type="Proteomes" id="UP000006813"/>
    </source>
</evidence>
<sequence length="74" mass="8262">MPVNQNLRELLALRAELQKRGEDVQWEVATRVILSWTKLGSLQLVHPATPVHTLVLQARADSVLGHPAPYDIIS</sequence>
<organism evidence="1 2">
    <name type="scientific">Heterocephalus glaber</name>
    <name type="common">Naked mole rat</name>
    <dbReference type="NCBI Taxonomy" id="10181"/>
    <lineage>
        <taxon>Eukaryota</taxon>
        <taxon>Metazoa</taxon>
        <taxon>Chordata</taxon>
        <taxon>Craniata</taxon>
        <taxon>Vertebrata</taxon>
        <taxon>Euteleostomi</taxon>
        <taxon>Mammalia</taxon>
        <taxon>Eutheria</taxon>
        <taxon>Euarchontoglires</taxon>
        <taxon>Glires</taxon>
        <taxon>Rodentia</taxon>
        <taxon>Hystricomorpha</taxon>
        <taxon>Bathyergidae</taxon>
        <taxon>Heterocephalus</taxon>
    </lineage>
</organism>
<dbReference type="AlphaFoldDB" id="G5C6Z3"/>
<gene>
    <name evidence="1" type="ORF">GW7_09991</name>
</gene>
<dbReference type="STRING" id="10181.G5C6Z3"/>
<evidence type="ECO:0000313" key="1">
    <source>
        <dbReference type="EMBL" id="EHB17304.1"/>
    </source>
</evidence>
<dbReference type="EMBL" id="JH173586">
    <property type="protein sequence ID" value="EHB17304.1"/>
    <property type="molecule type" value="Genomic_DNA"/>
</dbReference>
<accession>G5C6Z3</accession>